<evidence type="ECO:0000256" key="1">
    <source>
        <dbReference type="ARBA" id="ARBA00004162"/>
    </source>
</evidence>
<evidence type="ECO:0000313" key="13">
    <source>
        <dbReference type="Proteomes" id="UP000317648"/>
    </source>
</evidence>
<dbReference type="SMART" id="SM01323">
    <property type="entry name" value="YajC"/>
    <property type="match status" value="1"/>
</dbReference>
<dbReference type="PRINTS" id="PR01853">
    <property type="entry name" value="YAJCTRNLCASE"/>
</dbReference>
<dbReference type="NCBIfam" id="TIGR00739">
    <property type="entry name" value="yajC"/>
    <property type="match status" value="1"/>
</dbReference>
<feature type="transmembrane region" description="Helical" evidence="11">
    <location>
        <begin position="50"/>
        <end position="68"/>
    </location>
</feature>
<evidence type="ECO:0000256" key="10">
    <source>
        <dbReference type="ARBA" id="ARBA00023136"/>
    </source>
</evidence>
<comment type="subcellular location">
    <subcellularLocation>
        <location evidence="1">Cell membrane</location>
        <topology evidence="1">Single-pass membrane protein</topology>
    </subcellularLocation>
</comment>
<protein>
    <recommendedName>
        <fullName evidence="3">Sec translocon accessory complex subunit YajC</fullName>
    </recommendedName>
</protein>
<keyword evidence="13" id="KW-1185">Reference proteome</keyword>
<evidence type="ECO:0000256" key="7">
    <source>
        <dbReference type="ARBA" id="ARBA00022927"/>
    </source>
</evidence>
<dbReference type="GO" id="GO:0005886">
    <property type="term" value="C:plasma membrane"/>
    <property type="evidence" value="ECO:0007669"/>
    <property type="project" value="UniProtKB-SubCell"/>
</dbReference>
<organism evidence="12 13">
    <name type="scientific">Lignipirellula cremea</name>
    <dbReference type="NCBI Taxonomy" id="2528010"/>
    <lineage>
        <taxon>Bacteria</taxon>
        <taxon>Pseudomonadati</taxon>
        <taxon>Planctomycetota</taxon>
        <taxon>Planctomycetia</taxon>
        <taxon>Pirellulales</taxon>
        <taxon>Pirellulaceae</taxon>
        <taxon>Lignipirellula</taxon>
    </lineage>
</organism>
<keyword evidence="5" id="KW-1003">Cell membrane</keyword>
<dbReference type="Proteomes" id="UP000317648">
    <property type="component" value="Chromosome"/>
</dbReference>
<dbReference type="KEGG" id="lcre:Pla8534_69830"/>
<keyword evidence="10 11" id="KW-0472">Membrane</keyword>
<dbReference type="PANTHER" id="PTHR33909:SF1">
    <property type="entry name" value="SEC TRANSLOCON ACCESSORY COMPLEX SUBUNIT YAJC"/>
    <property type="match status" value="1"/>
</dbReference>
<evidence type="ECO:0000256" key="5">
    <source>
        <dbReference type="ARBA" id="ARBA00022475"/>
    </source>
</evidence>
<evidence type="ECO:0000256" key="11">
    <source>
        <dbReference type="SAM" id="Phobius"/>
    </source>
</evidence>
<dbReference type="EMBL" id="CP036433">
    <property type="protein sequence ID" value="QDU99072.1"/>
    <property type="molecule type" value="Genomic_DNA"/>
</dbReference>
<proteinExistence type="inferred from homology"/>
<keyword evidence="8 11" id="KW-1133">Transmembrane helix</keyword>
<evidence type="ECO:0000256" key="2">
    <source>
        <dbReference type="ARBA" id="ARBA00006742"/>
    </source>
</evidence>
<reference evidence="12 13" key="1">
    <citation type="submission" date="2019-02" db="EMBL/GenBank/DDBJ databases">
        <title>Deep-cultivation of Planctomycetes and their phenomic and genomic characterization uncovers novel biology.</title>
        <authorList>
            <person name="Wiegand S."/>
            <person name="Jogler M."/>
            <person name="Boedeker C."/>
            <person name="Pinto D."/>
            <person name="Vollmers J."/>
            <person name="Rivas-Marin E."/>
            <person name="Kohn T."/>
            <person name="Peeters S.H."/>
            <person name="Heuer A."/>
            <person name="Rast P."/>
            <person name="Oberbeckmann S."/>
            <person name="Bunk B."/>
            <person name="Jeske O."/>
            <person name="Meyerdierks A."/>
            <person name="Storesund J.E."/>
            <person name="Kallscheuer N."/>
            <person name="Luecker S."/>
            <person name="Lage O.M."/>
            <person name="Pohl T."/>
            <person name="Merkel B.J."/>
            <person name="Hornburger P."/>
            <person name="Mueller R.-W."/>
            <person name="Bruemmer F."/>
            <person name="Labrenz M."/>
            <person name="Spormann A.M."/>
            <person name="Op den Camp H."/>
            <person name="Overmann J."/>
            <person name="Amann R."/>
            <person name="Jetten M.S.M."/>
            <person name="Mascher T."/>
            <person name="Medema M.H."/>
            <person name="Devos D.P."/>
            <person name="Kaster A.-K."/>
            <person name="Ovreas L."/>
            <person name="Rohde M."/>
            <person name="Galperin M.Y."/>
            <person name="Jogler C."/>
        </authorList>
    </citation>
    <scope>NUCLEOTIDE SEQUENCE [LARGE SCALE GENOMIC DNA]</scope>
    <source>
        <strain evidence="12 13">Pla85_3_4</strain>
    </source>
</reference>
<keyword evidence="6 11" id="KW-0812">Transmembrane</keyword>
<name>A0A518E4R3_9BACT</name>
<evidence type="ECO:0000313" key="12">
    <source>
        <dbReference type="EMBL" id="QDU99072.1"/>
    </source>
</evidence>
<keyword evidence="9" id="KW-0811">Translocation</keyword>
<accession>A0A518E4R3</accession>
<evidence type="ECO:0000256" key="4">
    <source>
        <dbReference type="ARBA" id="ARBA00022448"/>
    </source>
</evidence>
<dbReference type="PANTHER" id="PTHR33909">
    <property type="entry name" value="SEC TRANSLOCON ACCESSORY COMPLEX SUBUNIT YAJC"/>
    <property type="match status" value="1"/>
</dbReference>
<dbReference type="Pfam" id="PF02699">
    <property type="entry name" value="YajC"/>
    <property type="match status" value="1"/>
</dbReference>
<keyword evidence="4" id="KW-0813">Transport</keyword>
<evidence type="ECO:0000256" key="6">
    <source>
        <dbReference type="ARBA" id="ARBA00022692"/>
    </source>
</evidence>
<evidence type="ECO:0000256" key="8">
    <source>
        <dbReference type="ARBA" id="ARBA00022989"/>
    </source>
</evidence>
<dbReference type="RefSeq" id="WP_231756477.1">
    <property type="nucleotide sequence ID" value="NZ_CP036433.1"/>
</dbReference>
<evidence type="ECO:0000256" key="3">
    <source>
        <dbReference type="ARBA" id="ARBA00014962"/>
    </source>
</evidence>
<keyword evidence="7" id="KW-0653">Protein transport</keyword>
<dbReference type="AlphaFoldDB" id="A0A518E4R3"/>
<sequence>MFLLEAIPGIVSSSLASSAAIFAQAGEAAGGAGGAGGAAGAGDGGLFGSYGMLLPLLVMGVAWYFLLIRPEGRRRSEQAAMLSQIKKNDRVLTASGIFGVVVNAQKKFVTLRIDENNNTRIKVLRSAISSVLSEEDVNEPAESGAAKE</sequence>
<gene>
    <name evidence="12" type="ORF">Pla8534_69830</name>
</gene>
<dbReference type="InterPro" id="IPR003849">
    <property type="entry name" value="Preprotein_translocase_YajC"/>
</dbReference>
<comment type="similarity">
    <text evidence="2">Belongs to the YajC family.</text>
</comment>
<evidence type="ECO:0000256" key="9">
    <source>
        <dbReference type="ARBA" id="ARBA00023010"/>
    </source>
</evidence>
<dbReference type="GO" id="GO:0015031">
    <property type="term" value="P:protein transport"/>
    <property type="evidence" value="ECO:0007669"/>
    <property type="project" value="UniProtKB-KW"/>
</dbReference>